<sequence>MLLGGWAVLWTFTESDTGKAFIRGLTTHEPAHWAQVVGAGLREKLVGGAEAAAPEGDEPGEEAKCQFGAIIVAEATKSFLQADVSELKQVGITKTRFREAFEARNEFYQACVQTPDLRAIGFEDAPRFPIDRAGFSRLQVVLPPKEDDEDEPWLTGIAILKVTSPNWDREDRQRQWKGKDGKGRERYFRIDDEHFWSLVKAAQLNIHIIDTIKVQWAFHGKADNPKNIRVLKVLEFNDEVLSGPLDDNALSAIFGRYAKTSDGQGSLFDD</sequence>
<proteinExistence type="predicted"/>
<keyword evidence="2" id="KW-1185">Reference proteome</keyword>
<evidence type="ECO:0000313" key="2">
    <source>
        <dbReference type="Proteomes" id="UP000323300"/>
    </source>
</evidence>
<dbReference type="RefSeq" id="WP_149763748.1">
    <property type="nucleotide sequence ID" value="NZ_BSPE01000053.1"/>
</dbReference>
<dbReference type="Proteomes" id="UP000323300">
    <property type="component" value="Unassembled WGS sequence"/>
</dbReference>
<organism evidence="1 2">
    <name type="scientific">Neomesorhizobium albiziae</name>
    <dbReference type="NCBI Taxonomy" id="335020"/>
    <lineage>
        <taxon>Bacteria</taxon>
        <taxon>Pseudomonadati</taxon>
        <taxon>Pseudomonadota</taxon>
        <taxon>Alphaproteobacteria</taxon>
        <taxon>Hyphomicrobiales</taxon>
        <taxon>Phyllobacteriaceae</taxon>
        <taxon>Neomesorhizobium</taxon>
    </lineage>
</organism>
<protein>
    <submittedName>
        <fullName evidence="1">Uncharacterized protein</fullName>
    </submittedName>
</protein>
<evidence type="ECO:0000313" key="1">
    <source>
        <dbReference type="EMBL" id="SFL10848.1"/>
    </source>
</evidence>
<dbReference type="AlphaFoldDB" id="A0A1I4EYQ9"/>
<dbReference type="EMBL" id="FOSL01000033">
    <property type="protein sequence ID" value="SFL10848.1"/>
    <property type="molecule type" value="Genomic_DNA"/>
</dbReference>
<dbReference type="OrthoDB" id="8420894at2"/>
<gene>
    <name evidence="1" type="ORF">SAMN04488498_1336</name>
</gene>
<accession>A0A1I4EYQ9</accession>
<reference evidence="1 2" key="1">
    <citation type="submission" date="2016-10" db="EMBL/GenBank/DDBJ databases">
        <authorList>
            <person name="Varghese N."/>
            <person name="Submissions S."/>
        </authorList>
    </citation>
    <scope>NUCLEOTIDE SEQUENCE [LARGE SCALE GENOMIC DNA]</scope>
    <source>
        <strain evidence="1 2">DSM 21822</strain>
    </source>
</reference>
<name>A0A1I4EYQ9_9HYPH</name>